<proteinExistence type="predicted"/>
<evidence type="ECO:0000313" key="1">
    <source>
        <dbReference type="EMBL" id="AFL73389.1"/>
    </source>
</evidence>
<accession>I3Y8S1</accession>
<gene>
    <name evidence="1" type="ordered locus">Thivi_1381</name>
</gene>
<keyword evidence="2" id="KW-1185">Reference proteome</keyword>
<dbReference type="RefSeq" id="WP_014777866.1">
    <property type="nucleotide sequence ID" value="NC_018012.1"/>
</dbReference>
<dbReference type="EMBL" id="CP003154">
    <property type="protein sequence ID" value="AFL73389.1"/>
    <property type="molecule type" value="Genomic_DNA"/>
</dbReference>
<dbReference type="HOGENOM" id="CLU_3067265_0_0_6"/>
<reference evidence="1 2" key="1">
    <citation type="submission" date="2012-06" db="EMBL/GenBank/DDBJ databases">
        <title>Complete sequence of Thiocystis violascens DSM 198.</title>
        <authorList>
            <consortium name="US DOE Joint Genome Institute"/>
            <person name="Lucas S."/>
            <person name="Han J."/>
            <person name="Lapidus A."/>
            <person name="Cheng J.-F."/>
            <person name="Goodwin L."/>
            <person name="Pitluck S."/>
            <person name="Peters L."/>
            <person name="Ovchinnikova G."/>
            <person name="Teshima H."/>
            <person name="Detter J.C."/>
            <person name="Han C."/>
            <person name="Tapia R."/>
            <person name="Land M."/>
            <person name="Hauser L."/>
            <person name="Kyrpides N."/>
            <person name="Ivanova N."/>
            <person name="Pagani I."/>
            <person name="Vogl K."/>
            <person name="Liu Z."/>
            <person name="Frigaard N.-U."/>
            <person name="Bryant D."/>
            <person name="Woyke T."/>
        </authorList>
    </citation>
    <scope>NUCLEOTIDE SEQUENCE [LARGE SCALE GENOMIC DNA]</scope>
    <source>
        <strain evidence="2">ATCC 17096 / DSM 198 / 6111</strain>
    </source>
</reference>
<dbReference type="KEGG" id="tvi:Thivi_1381"/>
<protein>
    <submittedName>
        <fullName evidence="1">Uncharacterized protein</fullName>
    </submittedName>
</protein>
<name>I3Y8S1_THIV6</name>
<sequence>MSDSDNSPRQDSGVLFLIESLGSLRELLAAAVGGLNASATQKAVDALRGCRQK</sequence>
<dbReference type="STRING" id="765911.Thivi_1381"/>
<evidence type="ECO:0000313" key="2">
    <source>
        <dbReference type="Proteomes" id="UP000006062"/>
    </source>
</evidence>
<organism evidence="1 2">
    <name type="scientific">Thiocystis violascens (strain ATCC 17096 / DSM 198 / 6111)</name>
    <name type="common">Chromatium violascens</name>
    <dbReference type="NCBI Taxonomy" id="765911"/>
    <lineage>
        <taxon>Bacteria</taxon>
        <taxon>Pseudomonadati</taxon>
        <taxon>Pseudomonadota</taxon>
        <taxon>Gammaproteobacteria</taxon>
        <taxon>Chromatiales</taxon>
        <taxon>Chromatiaceae</taxon>
        <taxon>Thiocystis</taxon>
    </lineage>
</organism>
<dbReference type="Proteomes" id="UP000006062">
    <property type="component" value="Chromosome"/>
</dbReference>
<dbReference type="AlphaFoldDB" id="I3Y8S1"/>